<evidence type="ECO:0000313" key="1">
    <source>
        <dbReference type="EMBL" id="KAJ7567835.1"/>
    </source>
</evidence>
<accession>A0ACC2EN68</accession>
<organism evidence="1 2">
    <name type="scientific">Diphasiastrum complanatum</name>
    <name type="common">Issler's clubmoss</name>
    <name type="synonym">Lycopodium complanatum</name>
    <dbReference type="NCBI Taxonomy" id="34168"/>
    <lineage>
        <taxon>Eukaryota</taxon>
        <taxon>Viridiplantae</taxon>
        <taxon>Streptophyta</taxon>
        <taxon>Embryophyta</taxon>
        <taxon>Tracheophyta</taxon>
        <taxon>Lycopodiopsida</taxon>
        <taxon>Lycopodiales</taxon>
        <taxon>Lycopodiaceae</taxon>
        <taxon>Lycopodioideae</taxon>
        <taxon>Diphasiastrum</taxon>
    </lineage>
</organism>
<keyword evidence="2" id="KW-1185">Reference proteome</keyword>
<reference evidence="2" key="1">
    <citation type="journal article" date="2024" name="Proc. Natl. Acad. Sci. U.S.A.">
        <title>Extraordinary preservation of gene collinearity over three hundred million years revealed in homosporous lycophytes.</title>
        <authorList>
            <person name="Li C."/>
            <person name="Wickell D."/>
            <person name="Kuo L.Y."/>
            <person name="Chen X."/>
            <person name="Nie B."/>
            <person name="Liao X."/>
            <person name="Peng D."/>
            <person name="Ji J."/>
            <person name="Jenkins J."/>
            <person name="Williams M."/>
            <person name="Shu S."/>
            <person name="Plott C."/>
            <person name="Barry K."/>
            <person name="Rajasekar S."/>
            <person name="Grimwood J."/>
            <person name="Han X."/>
            <person name="Sun S."/>
            <person name="Hou Z."/>
            <person name="He W."/>
            <person name="Dai G."/>
            <person name="Sun C."/>
            <person name="Schmutz J."/>
            <person name="Leebens-Mack J.H."/>
            <person name="Li F.W."/>
            <person name="Wang L."/>
        </authorList>
    </citation>
    <scope>NUCLEOTIDE SEQUENCE [LARGE SCALE GENOMIC DNA]</scope>
    <source>
        <strain evidence="2">cv. PW_Plant_1</strain>
    </source>
</reference>
<dbReference type="Proteomes" id="UP001162992">
    <property type="component" value="Chromosome 1"/>
</dbReference>
<evidence type="ECO:0000313" key="2">
    <source>
        <dbReference type="Proteomes" id="UP001162992"/>
    </source>
</evidence>
<dbReference type="EMBL" id="CM055092">
    <property type="protein sequence ID" value="KAJ7567835.1"/>
    <property type="molecule type" value="Genomic_DNA"/>
</dbReference>
<comment type="caution">
    <text evidence="1">The sequence shown here is derived from an EMBL/GenBank/DDBJ whole genome shotgun (WGS) entry which is preliminary data.</text>
</comment>
<proteinExistence type="predicted"/>
<protein>
    <submittedName>
        <fullName evidence="1">Uncharacterized protein</fullName>
    </submittedName>
</protein>
<name>A0ACC2EN68_DIPCM</name>
<sequence>MSRRGRGHLKTALISAPRVHESSTPLKEWSQRTETEAAGQKMGGRRKELSIYLGIGDEMEGSSIEDWRDSAEVLSDVHVGCYDNSYYCTTVFHISVPGSADAEGASCKQVRARGLQKIIEGEAQSKHESNRSLTVDESGDLVIPRRKRMGSVERFGDSIIVHHRMATTIPCVGFQVWKGALLLADFVNHKIRTSCDFDNIKAMELGAGTGLPAIVLARASSLVFITDRDPDILDNCYRNVLANFHTFRYGEAAARVRKLDWQESWPPCTSCQNTKQLLRSMDGISYAWNEQDLQDMEAVQVLLAADVIYSNELTDLFFKLLNYLIPPNSSKVLYLSLEKRYNFTLDDLNVVAHGYEYFRSFFHSKASRPSIELCFFCLAKELRK</sequence>
<gene>
    <name evidence="1" type="ORF">O6H91_01G009300</name>
</gene>